<dbReference type="GO" id="GO:0005634">
    <property type="term" value="C:nucleus"/>
    <property type="evidence" value="ECO:0007669"/>
    <property type="project" value="UniProtKB-SubCell"/>
</dbReference>
<dbReference type="SUPFAM" id="SSF52540">
    <property type="entry name" value="P-loop containing nucleoside triphosphate hydrolases"/>
    <property type="match status" value="1"/>
</dbReference>
<keyword evidence="12" id="KW-0238">DNA-binding</keyword>
<keyword evidence="7 17" id="KW-0547">Nucleotide-binding</keyword>
<dbReference type="GO" id="GO:0051536">
    <property type="term" value="F:iron-sulfur cluster binding"/>
    <property type="evidence" value="ECO:0007669"/>
    <property type="project" value="UniProtKB-KW"/>
</dbReference>
<dbReference type="PANTHER" id="PTHR47969">
    <property type="entry name" value="CHROMOSOME-ASSOCIATED KINESIN KIF4A-RELATED"/>
    <property type="match status" value="1"/>
</dbReference>
<dbReference type="GO" id="GO:0005874">
    <property type="term" value="C:microtubule"/>
    <property type="evidence" value="ECO:0007669"/>
    <property type="project" value="UniProtKB-KW"/>
</dbReference>
<feature type="coiled-coil region" evidence="18">
    <location>
        <begin position="560"/>
        <end position="659"/>
    </location>
</feature>
<dbReference type="GO" id="GO:0003777">
    <property type="term" value="F:microtubule motor activity"/>
    <property type="evidence" value="ECO:0007669"/>
    <property type="project" value="InterPro"/>
</dbReference>
<evidence type="ECO:0000256" key="3">
    <source>
        <dbReference type="ARBA" id="ARBA00004245"/>
    </source>
</evidence>
<keyword evidence="5" id="KW-0493">Microtubule</keyword>
<dbReference type="SMART" id="SM01114">
    <property type="entry name" value="CXC"/>
    <property type="match status" value="1"/>
</dbReference>
<feature type="region of interest" description="Disordered" evidence="19">
    <location>
        <begin position="1056"/>
        <end position="1094"/>
    </location>
</feature>
<dbReference type="AlphaFoldDB" id="A0A9Q0DIS2"/>
<evidence type="ECO:0000256" key="11">
    <source>
        <dbReference type="ARBA" id="ARBA00023054"/>
    </source>
</evidence>
<dbReference type="SMART" id="SM00129">
    <property type="entry name" value="KISc"/>
    <property type="match status" value="1"/>
</dbReference>
<evidence type="ECO:0000256" key="13">
    <source>
        <dbReference type="ARBA" id="ARBA00023175"/>
    </source>
</evidence>
<comment type="cofactor">
    <cofactor evidence="16">
        <name>[2Fe-2S] cluster</name>
        <dbReference type="ChEBI" id="CHEBI:190135"/>
    </cofactor>
</comment>
<evidence type="ECO:0000256" key="16">
    <source>
        <dbReference type="ARBA" id="ARBA00034078"/>
    </source>
</evidence>
<comment type="cofactor">
    <cofactor evidence="1">
        <name>[4Fe-4S] cluster</name>
        <dbReference type="ChEBI" id="CHEBI:49883"/>
    </cofactor>
</comment>
<dbReference type="PANTHER" id="PTHR47969:SF15">
    <property type="entry name" value="CHROMOSOME-ASSOCIATED KINESIN KIF4A-RELATED"/>
    <property type="match status" value="1"/>
</dbReference>
<evidence type="ECO:0000256" key="15">
    <source>
        <dbReference type="ARBA" id="ARBA00023242"/>
    </source>
</evidence>
<evidence type="ECO:0000256" key="8">
    <source>
        <dbReference type="ARBA" id="ARBA00022840"/>
    </source>
</evidence>
<keyword evidence="8 17" id="KW-0067">ATP-binding</keyword>
<dbReference type="GO" id="GO:0007052">
    <property type="term" value="P:mitotic spindle organization"/>
    <property type="evidence" value="ECO:0007669"/>
    <property type="project" value="TreeGrafter"/>
</dbReference>
<evidence type="ECO:0000256" key="9">
    <source>
        <dbReference type="ARBA" id="ARBA00023004"/>
    </source>
</evidence>
<dbReference type="InterPro" id="IPR036961">
    <property type="entry name" value="Kinesin_motor_dom_sf"/>
</dbReference>
<feature type="coiled-coil region" evidence="18">
    <location>
        <begin position="952"/>
        <end position="979"/>
    </location>
</feature>
<dbReference type="Pfam" id="PF25764">
    <property type="entry name" value="KIF21A_4th"/>
    <property type="match status" value="1"/>
</dbReference>
<feature type="non-terminal residue" evidence="21">
    <location>
        <position position="1094"/>
    </location>
</feature>
<feature type="domain" description="Kinesin motor" evidence="20">
    <location>
        <begin position="9"/>
        <end position="337"/>
    </location>
</feature>
<feature type="region of interest" description="Disordered" evidence="19">
    <location>
        <begin position="716"/>
        <end position="737"/>
    </location>
</feature>
<evidence type="ECO:0000313" key="22">
    <source>
        <dbReference type="Proteomes" id="UP001148018"/>
    </source>
</evidence>
<comment type="subcellular location">
    <subcellularLocation>
        <location evidence="3">Cytoplasm</location>
        <location evidence="3">Cytoskeleton</location>
    </subcellularLocation>
    <subcellularLocation>
        <location evidence="2">Nucleus</location>
    </subcellularLocation>
</comment>
<evidence type="ECO:0000256" key="17">
    <source>
        <dbReference type="PROSITE-ProRule" id="PRU00283"/>
    </source>
</evidence>
<evidence type="ECO:0000256" key="12">
    <source>
        <dbReference type="ARBA" id="ARBA00023125"/>
    </source>
</evidence>
<dbReference type="PRINTS" id="PR00380">
    <property type="entry name" value="KINESINHEAVY"/>
</dbReference>
<dbReference type="Proteomes" id="UP001148018">
    <property type="component" value="Unassembled WGS sequence"/>
</dbReference>
<protein>
    <recommendedName>
        <fullName evidence="20">Kinesin motor domain-containing protein</fullName>
    </recommendedName>
</protein>
<gene>
    <name evidence="21" type="ORF">NHX12_009949</name>
</gene>
<keyword evidence="9" id="KW-0408">Iron</keyword>
<dbReference type="OrthoDB" id="3176171at2759"/>
<feature type="compositionally biased region" description="Basic and acidic residues" evidence="19">
    <location>
        <begin position="716"/>
        <end position="733"/>
    </location>
</feature>
<dbReference type="InterPro" id="IPR027640">
    <property type="entry name" value="Kinesin-like_fam"/>
</dbReference>
<keyword evidence="22" id="KW-1185">Reference proteome</keyword>
<keyword evidence="10" id="KW-0411">Iron-sulfur</keyword>
<dbReference type="Pfam" id="PF00225">
    <property type="entry name" value="Kinesin"/>
    <property type="match status" value="1"/>
</dbReference>
<dbReference type="InterPro" id="IPR001752">
    <property type="entry name" value="Kinesin_motor_dom"/>
</dbReference>
<dbReference type="FunFam" id="3.40.850.10:FF:000038">
    <property type="entry name" value="chromosome-associated kinesin KIF4A"/>
    <property type="match status" value="1"/>
</dbReference>
<keyword evidence="13 17" id="KW-0505">Motor protein</keyword>
<dbReference type="Gene3D" id="3.40.850.10">
    <property type="entry name" value="Kinesin motor domain"/>
    <property type="match status" value="1"/>
</dbReference>
<dbReference type="PROSITE" id="PS50067">
    <property type="entry name" value="KINESIN_MOTOR_2"/>
    <property type="match status" value="1"/>
</dbReference>
<keyword evidence="15" id="KW-0539">Nucleus</keyword>
<dbReference type="GO" id="GO:0008017">
    <property type="term" value="F:microtubule binding"/>
    <property type="evidence" value="ECO:0007669"/>
    <property type="project" value="InterPro"/>
</dbReference>
<name>A0A9Q0DIS2_9TELE</name>
<evidence type="ECO:0000256" key="19">
    <source>
        <dbReference type="SAM" id="MobiDB-lite"/>
    </source>
</evidence>
<proteinExistence type="inferred from homology"/>
<comment type="caution">
    <text evidence="21">The sequence shown here is derived from an EMBL/GenBank/DDBJ whole genome shotgun (WGS) entry which is preliminary data.</text>
</comment>
<dbReference type="PROSITE" id="PS00411">
    <property type="entry name" value="KINESIN_MOTOR_1"/>
    <property type="match status" value="1"/>
</dbReference>
<dbReference type="InterPro" id="IPR033467">
    <property type="entry name" value="Tesmin/TSO1-like_CXC"/>
</dbReference>
<feature type="binding site" evidence="17">
    <location>
        <begin position="88"/>
        <end position="95"/>
    </location>
    <ligand>
        <name>ATP</name>
        <dbReference type="ChEBI" id="CHEBI:30616"/>
    </ligand>
</feature>
<dbReference type="CDD" id="cd01372">
    <property type="entry name" value="KISc_KIF4"/>
    <property type="match status" value="1"/>
</dbReference>
<evidence type="ECO:0000256" key="2">
    <source>
        <dbReference type="ARBA" id="ARBA00004123"/>
    </source>
</evidence>
<dbReference type="InterPro" id="IPR019821">
    <property type="entry name" value="Kinesin_motor_CS"/>
</dbReference>
<evidence type="ECO:0000256" key="18">
    <source>
        <dbReference type="SAM" id="Coils"/>
    </source>
</evidence>
<keyword evidence="6" id="KW-0479">Metal-binding</keyword>
<dbReference type="GO" id="GO:0051231">
    <property type="term" value="P:spindle elongation"/>
    <property type="evidence" value="ECO:0007669"/>
    <property type="project" value="TreeGrafter"/>
</dbReference>
<evidence type="ECO:0000256" key="5">
    <source>
        <dbReference type="ARBA" id="ARBA00022701"/>
    </source>
</evidence>
<feature type="coiled-coil region" evidence="18">
    <location>
        <begin position="460"/>
        <end position="487"/>
    </location>
</feature>
<dbReference type="GO" id="GO:0003677">
    <property type="term" value="F:DNA binding"/>
    <property type="evidence" value="ECO:0007669"/>
    <property type="project" value="UniProtKB-KW"/>
</dbReference>
<dbReference type="GO" id="GO:0005875">
    <property type="term" value="C:microtubule associated complex"/>
    <property type="evidence" value="ECO:0007669"/>
    <property type="project" value="TreeGrafter"/>
</dbReference>
<comment type="similarity">
    <text evidence="17">Belongs to the TRAFAC class myosin-kinesin ATPase superfamily. Kinesin family.</text>
</comment>
<dbReference type="GO" id="GO:0007018">
    <property type="term" value="P:microtubule-based movement"/>
    <property type="evidence" value="ECO:0007669"/>
    <property type="project" value="InterPro"/>
</dbReference>
<evidence type="ECO:0000256" key="4">
    <source>
        <dbReference type="ARBA" id="ARBA00022490"/>
    </source>
</evidence>
<dbReference type="EMBL" id="JANIIK010000115">
    <property type="protein sequence ID" value="KAJ3589101.1"/>
    <property type="molecule type" value="Genomic_DNA"/>
</dbReference>
<evidence type="ECO:0000256" key="10">
    <source>
        <dbReference type="ARBA" id="ARBA00023014"/>
    </source>
</evidence>
<keyword evidence="11 18" id="KW-0175">Coiled coil</keyword>
<evidence type="ECO:0000256" key="1">
    <source>
        <dbReference type="ARBA" id="ARBA00001966"/>
    </source>
</evidence>
<reference evidence="21" key="1">
    <citation type="submission" date="2022-07" db="EMBL/GenBank/DDBJ databases">
        <title>Chromosome-level genome of Muraenolepis orangiensis.</title>
        <authorList>
            <person name="Kim J."/>
        </authorList>
    </citation>
    <scope>NUCLEOTIDE SEQUENCE</scope>
    <source>
        <strain evidence="21">KU_S4_2022</strain>
        <tissue evidence="21">Muscle</tissue>
    </source>
</reference>
<dbReference type="GO" id="GO:0005829">
    <property type="term" value="C:cytosol"/>
    <property type="evidence" value="ECO:0007669"/>
    <property type="project" value="UniProtKB-ARBA"/>
</dbReference>
<dbReference type="InterPro" id="IPR027417">
    <property type="entry name" value="P-loop_NTPase"/>
</dbReference>
<keyword evidence="14" id="KW-0206">Cytoskeleton</keyword>
<dbReference type="GO" id="GO:0046872">
    <property type="term" value="F:metal ion binding"/>
    <property type="evidence" value="ECO:0007669"/>
    <property type="project" value="UniProtKB-KW"/>
</dbReference>
<evidence type="ECO:0000313" key="21">
    <source>
        <dbReference type="EMBL" id="KAJ3589101.1"/>
    </source>
</evidence>
<organism evidence="21 22">
    <name type="scientific">Muraenolepis orangiensis</name>
    <name type="common">Patagonian moray cod</name>
    <dbReference type="NCBI Taxonomy" id="630683"/>
    <lineage>
        <taxon>Eukaryota</taxon>
        <taxon>Metazoa</taxon>
        <taxon>Chordata</taxon>
        <taxon>Craniata</taxon>
        <taxon>Vertebrata</taxon>
        <taxon>Euteleostomi</taxon>
        <taxon>Actinopterygii</taxon>
        <taxon>Neopterygii</taxon>
        <taxon>Teleostei</taxon>
        <taxon>Neoteleostei</taxon>
        <taxon>Acanthomorphata</taxon>
        <taxon>Zeiogadaria</taxon>
        <taxon>Gadariae</taxon>
        <taxon>Gadiformes</taxon>
        <taxon>Muraenolepidoidei</taxon>
        <taxon>Muraenolepididae</taxon>
        <taxon>Muraenolepis</taxon>
    </lineage>
</organism>
<evidence type="ECO:0000256" key="7">
    <source>
        <dbReference type="ARBA" id="ARBA00022741"/>
    </source>
</evidence>
<evidence type="ECO:0000259" key="20">
    <source>
        <dbReference type="PROSITE" id="PS50067"/>
    </source>
</evidence>
<evidence type="ECO:0000256" key="6">
    <source>
        <dbReference type="ARBA" id="ARBA00022723"/>
    </source>
</evidence>
<evidence type="ECO:0000256" key="14">
    <source>
        <dbReference type="ARBA" id="ARBA00023212"/>
    </source>
</evidence>
<accession>A0A9Q0DIS2</accession>
<keyword evidence="4" id="KW-0963">Cytoplasm</keyword>
<dbReference type="GO" id="GO:0005524">
    <property type="term" value="F:ATP binding"/>
    <property type="evidence" value="ECO:0007669"/>
    <property type="project" value="UniProtKB-UniRule"/>
</dbReference>
<sequence length="1094" mass="122438">MIDEAKGIPVRVALRCRPLVPKEINEGSQSCLSFNHGEPQVIVGTEKAFTYDYVFDPMAEQEEVFTVAVAPLLCGLFKGYHATVIAYGQTGSGKTFSMGGTYTSAQENESSVGVIPRVIQRIFQERDKWADCEFSLTVSYLEIYNEDIVDLLCTSKDKSTVSIREDPKAGIKIVGLTEKDVKSAYEMVSCLEIGNSARTVGSTAMNAESSRSHAIFTIMLEQRHGNDKSDSVVSKLHLVDLAGSERQKKTKAEGDRLKEGISINRGLLALGNVISALGDESKRATFVPYRDSKLTRLLQDSLGGNSHTLMIACVSPADSNIEETINTLRYADRARKIKNKPIVNVDPRTAELKHLKQQVQELQVMLLHARGGVAPGLSGPESPESGGHLAEKNRALQDQNNKLCRELSESAGQTAFMFEKILMAEHANEKLHGTLEQLKEHEACKVDLDNVLVTLEDQELKEKVEVMKSLQDLILELQNESASIEAMATGEDGAAGACATTDGSPSEGGDKDMTEGFNAHHALRQAQMSKELMELNKVLALKEAFVKKMCQNDSQLEPMQNEHQHNLQSLQSSVDSLQKEKEALVLALQSAKKDTNHAKLSEQRRKRLQELETQMVDMKKKIHDQSKLLKLKESSVRSVSKLNNEIQSMKGQRVQLMRQMKEDSDKFRVWKSEKEKEVLQLKEKDRKRQYELMKMERDFQKQANAAAANKRLRDALQKRGEVSDKRRDVHSRGTESATSRVKSLLLNEVELLVSTEEARRHLKDLLEDRKILAQDISQLRQQLEAGVRPATKIRRRTLIISELESQVSRETPISKQVENLETEMGLRSAQIADLQQKVLAADNDGRMKQRWDNVNTVAEAKCSLKILMAELVAAKTAGAKLESVLKQEQGNGQDLSKMLIDERIVMSTMDLEHQQQLVDLEQSHQEKVLYLLRQLQNKPSLQEPSEDTSEKETQLMQRLHIQEEELEKMRALNQKLLDDSEQYKLATATLPPSPSKPASGGEDSFDYVPPKPKCACRGHCSNKLCRCRKKKLTCSMSCHCDHAKCRNLETPVAKNSTKVNSESRDSIPLPKNPLAIDPGQAKFFGPPSCSPTMK</sequence>